<name>A0A914YM57_9BILA</name>
<proteinExistence type="predicted"/>
<dbReference type="AlphaFoldDB" id="A0A914YM57"/>
<evidence type="ECO:0000313" key="1">
    <source>
        <dbReference type="Proteomes" id="UP000887577"/>
    </source>
</evidence>
<dbReference type="WBParaSite" id="PSU_v2.g18404.t1">
    <property type="protein sequence ID" value="PSU_v2.g18404.t1"/>
    <property type="gene ID" value="PSU_v2.g18404"/>
</dbReference>
<protein>
    <submittedName>
        <fullName evidence="2">Uncharacterized protein</fullName>
    </submittedName>
</protein>
<reference evidence="2" key="1">
    <citation type="submission" date="2022-11" db="UniProtKB">
        <authorList>
            <consortium name="WormBaseParasite"/>
        </authorList>
    </citation>
    <scope>IDENTIFICATION</scope>
</reference>
<keyword evidence="1" id="KW-1185">Reference proteome</keyword>
<sequence length="168" mass="19253">MEKYPIKLLFPKEITFAELLFGLKLYSPTENEKCEDTKSLNFDLLIDDKNDIHGEIELERTSSGIQKVAAYLFEKCNGDERTRYYAAPLIDGNSETLAITGRHCYANGSVPFQVYNKDDTKHVMELQTSGTFECQVFLELPAYTKLEDIKLPEYAKIKLNESFDGHHV</sequence>
<evidence type="ECO:0000313" key="2">
    <source>
        <dbReference type="WBParaSite" id="PSU_v2.g18404.t1"/>
    </source>
</evidence>
<dbReference type="Proteomes" id="UP000887577">
    <property type="component" value="Unplaced"/>
</dbReference>
<accession>A0A914YM57</accession>
<organism evidence="1 2">
    <name type="scientific">Panagrolaimus superbus</name>
    <dbReference type="NCBI Taxonomy" id="310955"/>
    <lineage>
        <taxon>Eukaryota</taxon>
        <taxon>Metazoa</taxon>
        <taxon>Ecdysozoa</taxon>
        <taxon>Nematoda</taxon>
        <taxon>Chromadorea</taxon>
        <taxon>Rhabditida</taxon>
        <taxon>Tylenchina</taxon>
        <taxon>Panagrolaimomorpha</taxon>
        <taxon>Panagrolaimoidea</taxon>
        <taxon>Panagrolaimidae</taxon>
        <taxon>Panagrolaimus</taxon>
    </lineage>
</organism>